<dbReference type="Gene3D" id="2.40.128.110">
    <property type="entry name" value="Lipid/polyisoprenoid-binding, YceI-like"/>
    <property type="match status" value="1"/>
</dbReference>
<evidence type="ECO:0008006" key="4">
    <source>
        <dbReference type="Google" id="ProtNLM"/>
    </source>
</evidence>
<dbReference type="InterPro" id="IPR036761">
    <property type="entry name" value="TTHA0802/YceI-like_sf"/>
</dbReference>
<reference evidence="2 3" key="1">
    <citation type="submission" date="2018-01" db="EMBL/GenBank/DDBJ databases">
        <title>The draft genome of Hanstruepera neustonica JCM19743.</title>
        <authorList>
            <person name="He R.-H."/>
            <person name="Du Z.-J."/>
        </authorList>
    </citation>
    <scope>NUCLEOTIDE SEQUENCE [LARGE SCALE GENOMIC DNA]</scope>
    <source>
        <strain evidence="2 3">JCM19743</strain>
    </source>
</reference>
<sequence>MKRILLFISFIAFTAFTSTYFDFKESLEIVVKEDSEVSISGTSNINSFNCCYNISKLESPVPVYFEFREKNMYFQSTVLELESDCFDCGHNAINKDFNKLLKTQVYPKIKLKLLAIERNSEQNNTFNAKVEIYIADVVNCFVFPVKVSKEEDMRFIGDISLDLRDYKLEAPKKMMGLITVNPNVNVNFNLHLKEI</sequence>
<dbReference type="EMBL" id="POWF01000010">
    <property type="protein sequence ID" value="PNQ72216.1"/>
    <property type="molecule type" value="Genomic_DNA"/>
</dbReference>
<organism evidence="2 3">
    <name type="scientific">Hanstruepera neustonica</name>
    <dbReference type="NCBI Taxonomy" id="1445657"/>
    <lineage>
        <taxon>Bacteria</taxon>
        <taxon>Pseudomonadati</taxon>
        <taxon>Bacteroidota</taxon>
        <taxon>Flavobacteriia</taxon>
        <taxon>Flavobacteriales</taxon>
        <taxon>Flavobacteriaceae</taxon>
        <taxon>Hanstruepera</taxon>
    </lineage>
</organism>
<name>A0A2K1DW02_9FLAO</name>
<evidence type="ECO:0000256" key="1">
    <source>
        <dbReference type="SAM" id="SignalP"/>
    </source>
</evidence>
<keyword evidence="1" id="KW-0732">Signal</keyword>
<dbReference type="RefSeq" id="WP_103052927.1">
    <property type="nucleotide sequence ID" value="NZ_POWF01000010.1"/>
</dbReference>
<protein>
    <recommendedName>
        <fullName evidence="4">Lipid/polyisoprenoid-binding YceI-like domain-containing protein</fullName>
    </recommendedName>
</protein>
<feature type="chain" id="PRO_5014375742" description="Lipid/polyisoprenoid-binding YceI-like domain-containing protein" evidence="1">
    <location>
        <begin position="18"/>
        <end position="195"/>
    </location>
</feature>
<dbReference type="Proteomes" id="UP000236641">
    <property type="component" value="Unassembled WGS sequence"/>
</dbReference>
<feature type="signal peptide" evidence="1">
    <location>
        <begin position="1"/>
        <end position="17"/>
    </location>
</feature>
<proteinExistence type="predicted"/>
<evidence type="ECO:0000313" key="3">
    <source>
        <dbReference type="Proteomes" id="UP000236641"/>
    </source>
</evidence>
<dbReference type="OrthoDB" id="1121590at2"/>
<keyword evidence="3" id="KW-1185">Reference proteome</keyword>
<dbReference type="SUPFAM" id="SSF101874">
    <property type="entry name" value="YceI-like"/>
    <property type="match status" value="1"/>
</dbReference>
<accession>A0A2K1DW02</accession>
<gene>
    <name evidence="2" type="ORF">C1T31_12890</name>
</gene>
<comment type="caution">
    <text evidence="2">The sequence shown here is derived from an EMBL/GenBank/DDBJ whole genome shotgun (WGS) entry which is preliminary data.</text>
</comment>
<dbReference type="AlphaFoldDB" id="A0A2K1DW02"/>
<evidence type="ECO:0000313" key="2">
    <source>
        <dbReference type="EMBL" id="PNQ72216.1"/>
    </source>
</evidence>